<feature type="compositionally biased region" description="Basic and acidic residues" evidence="1">
    <location>
        <begin position="155"/>
        <end position="166"/>
    </location>
</feature>
<organism evidence="2 3">
    <name type="scientific">Vespula germanica</name>
    <name type="common">German yellow jacket</name>
    <name type="synonym">Paravespula germanica</name>
    <dbReference type="NCBI Taxonomy" id="30212"/>
    <lineage>
        <taxon>Eukaryota</taxon>
        <taxon>Metazoa</taxon>
        <taxon>Ecdysozoa</taxon>
        <taxon>Arthropoda</taxon>
        <taxon>Hexapoda</taxon>
        <taxon>Insecta</taxon>
        <taxon>Pterygota</taxon>
        <taxon>Neoptera</taxon>
        <taxon>Endopterygota</taxon>
        <taxon>Hymenoptera</taxon>
        <taxon>Apocrita</taxon>
        <taxon>Aculeata</taxon>
        <taxon>Vespoidea</taxon>
        <taxon>Vespidae</taxon>
        <taxon>Vespinae</taxon>
        <taxon>Vespula</taxon>
    </lineage>
</organism>
<protein>
    <submittedName>
        <fullName evidence="2">Uncharacterized protein</fullName>
    </submittedName>
</protein>
<evidence type="ECO:0000256" key="1">
    <source>
        <dbReference type="SAM" id="MobiDB-lite"/>
    </source>
</evidence>
<name>A0A834J4U0_VESGE</name>
<sequence>MAEQSSQAFRQRDGGGRNTRHITHRKARQSSEWQSFKKDLGKLSSRSSGTLDFDGISSSNAIIGTPTSAIDTVDRRSPPPAPPPLPLPPLDCLIGSHYVAAIIIIQGFFTAVPQSTGFGSRPDCHTERDTLEYDGGVVVVVGGGSGGGGDGGGGDSRERVQRTRPR</sequence>
<feature type="region of interest" description="Disordered" evidence="1">
    <location>
        <begin position="142"/>
        <end position="166"/>
    </location>
</feature>
<feature type="region of interest" description="Disordered" evidence="1">
    <location>
        <begin position="1"/>
        <end position="84"/>
    </location>
</feature>
<keyword evidence="3" id="KW-1185">Reference proteome</keyword>
<feature type="compositionally biased region" description="Polar residues" evidence="1">
    <location>
        <begin position="44"/>
        <end position="70"/>
    </location>
</feature>
<dbReference type="EMBL" id="JACSDZ010000022">
    <property type="protein sequence ID" value="KAF7381161.1"/>
    <property type="molecule type" value="Genomic_DNA"/>
</dbReference>
<feature type="compositionally biased region" description="Gly residues" evidence="1">
    <location>
        <begin position="142"/>
        <end position="154"/>
    </location>
</feature>
<gene>
    <name evidence="2" type="ORF">HZH68_016036</name>
</gene>
<dbReference type="AlphaFoldDB" id="A0A834J4U0"/>
<reference evidence="2" key="1">
    <citation type="journal article" date="2020" name="G3 (Bethesda)">
        <title>High-Quality Assemblies for Three Invasive Social Wasps from the &lt;i&gt;Vespula&lt;/i&gt; Genus.</title>
        <authorList>
            <person name="Harrop T.W.R."/>
            <person name="Guhlin J."/>
            <person name="McLaughlin G.M."/>
            <person name="Permina E."/>
            <person name="Stockwell P."/>
            <person name="Gilligan J."/>
            <person name="Le Lec M.F."/>
            <person name="Gruber M.A.M."/>
            <person name="Quinn O."/>
            <person name="Lovegrove M."/>
            <person name="Duncan E.J."/>
            <person name="Remnant E.J."/>
            <person name="Van Eeckhoven J."/>
            <person name="Graham B."/>
            <person name="Knapp R.A."/>
            <person name="Langford K.W."/>
            <person name="Kronenberg Z."/>
            <person name="Press M.O."/>
            <person name="Eacker S.M."/>
            <person name="Wilson-Rankin E.E."/>
            <person name="Purcell J."/>
            <person name="Lester P.J."/>
            <person name="Dearden P.K."/>
        </authorList>
    </citation>
    <scope>NUCLEOTIDE SEQUENCE</scope>
    <source>
        <strain evidence="2">Linc-1</strain>
    </source>
</reference>
<comment type="caution">
    <text evidence="2">The sequence shown here is derived from an EMBL/GenBank/DDBJ whole genome shotgun (WGS) entry which is preliminary data.</text>
</comment>
<proteinExistence type="predicted"/>
<feature type="compositionally biased region" description="Basic residues" evidence="1">
    <location>
        <begin position="18"/>
        <end position="28"/>
    </location>
</feature>
<evidence type="ECO:0000313" key="3">
    <source>
        <dbReference type="Proteomes" id="UP000617340"/>
    </source>
</evidence>
<evidence type="ECO:0000313" key="2">
    <source>
        <dbReference type="EMBL" id="KAF7381161.1"/>
    </source>
</evidence>
<dbReference type="Proteomes" id="UP000617340">
    <property type="component" value="Unassembled WGS sequence"/>
</dbReference>
<accession>A0A834J4U0</accession>